<keyword evidence="1" id="KW-0812">Transmembrane</keyword>
<proteinExistence type="predicted"/>
<keyword evidence="1" id="KW-1133">Transmembrane helix</keyword>
<dbReference type="EMBL" id="GBXM01042939">
    <property type="protein sequence ID" value="JAH65638.1"/>
    <property type="molecule type" value="Transcribed_RNA"/>
</dbReference>
<reference evidence="2" key="2">
    <citation type="journal article" date="2015" name="Fish Shellfish Immunol.">
        <title>Early steps in the European eel (Anguilla anguilla)-Vibrio vulnificus interaction in the gills: Role of the RtxA13 toxin.</title>
        <authorList>
            <person name="Callol A."/>
            <person name="Pajuelo D."/>
            <person name="Ebbesson L."/>
            <person name="Teles M."/>
            <person name="MacKenzie S."/>
            <person name="Amaro C."/>
        </authorList>
    </citation>
    <scope>NUCLEOTIDE SEQUENCE</scope>
</reference>
<sequence length="79" mass="9322">MFQYIFKLDFVCPCDLRYNIPFCLLYVVLPFSFVTLTVMLIDPHCTWECKLNECRIWAHCSFNSQKSTPRLGVGNYCID</sequence>
<organism evidence="2">
    <name type="scientific">Anguilla anguilla</name>
    <name type="common">European freshwater eel</name>
    <name type="synonym">Muraena anguilla</name>
    <dbReference type="NCBI Taxonomy" id="7936"/>
    <lineage>
        <taxon>Eukaryota</taxon>
        <taxon>Metazoa</taxon>
        <taxon>Chordata</taxon>
        <taxon>Craniata</taxon>
        <taxon>Vertebrata</taxon>
        <taxon>Euteleostomi</taxon>
        <taxon>Actinopterygii</taxon>
        <taxon>Neopterygii</taxon>
        <taxon>Teleostei</taxon>
        <taxon>Anguilliformes</taxon>
        <taxon>Anguillidae</taxon>
        <taxon>Anguilla</taxon>
    </lineage>
</organism>
<dbReference type="AlphaFoldDB" id="A0A0E9UKY9"/>
<evidence type="ECO:0000313" key="2">
    <source>
        <dbReference type="EMBL" id="JAH65638.1"/>
    </source>
</evidence>
<reference evidence="2" key="1">
    <citation type="submission" date="2014-11" db="EMBL/GenBank/DDBJ databases">
        <authorList>
            <person name="Amaro Gonzalez C."/>
        </authorList>
    </citation>
    <scope>NUCLEOTIDE SEQUENCE</scope>
</reference>
<evidence type="ECO:0000256" key="1">
    <source>
        <dbReference type="SAM" id="Phobius"/>
    </source>
</evidence>
<name>A0A0E9UKY9_ANGAN</name>
<accession>A0A0E9UKY9</accession>
<feature type="transmembrane region" description="Helical" evidence="1">
    <location>
        <begin position="20"/>
        <end position="41"/>
    </location>
</feature>
<protein>
    <submittedName>
        <fullName evidence="2">Uncharacterized protein</fullName>
    </submittedName>
</protein>
<keyword evidence="1" id="KW-0472">Membrane</keyword>